<keyword evidence="1" id="KW-0479">Metal-binding</keyword>
<dbReference type="GO" id="GO:0008270">
    <property type="term" value="F:zinc ion binding"/>
    <property type="evidence" value="ECO:0007669"/>
    <property type="project" value="UniProtKB-KW"/>
</dbReference>
<dbReference type="PROSITE" id="PS50808">
    <property type="entry name" value="ZF_BED"/>
    <property type="match status" value="1"/>
</dbReference>
<evidence type="ECO:0000256" key="1">
    <source>
        <dbReference type="ARBA" id="ARBA00022723"/>
    </source>
</evidence>
<evidence type="ECO:0000313" key="6">
    <source>
        <dbReference type="EMBL" id="CAA0813250.1"/>
    </source>
</evidence>
<evidence type="ECO:0000259" key="5">
    <source>
        <dbReference type="PROSITE" id="PS50808"/>
    </source>
</evidence>
<dbReference type="GO" id="GO:0003677">
    <property type="term" value="F:DNA binding"/>
    <property type="evidence" value="ECO:0007669"/>
    <property type="project" value="InterPro"/>
</dbReference>
<comment type="caution">
    <text evidence="6">The sequence shown here is derived from an EMBL/GenBank/DDBJ whole genome shotgun (WGS) entry which is preliminary data.</text>
</comment>
<proteinExistence type="predicted"/>
<dbReference type="InterPro" id="IPR007021">
    <property type="entry name" value="DUF659"/>
</dbReference>
<name>A0A9N7ML98_STRHE</name>
<protein>
    <submittedName>
        <fullName evidence="6">HAT transposon superfamily protein</fullName>
    </submittedName>
</protein>
<evidence type="ECO:0000256" key="2">
    <source>
        <dbReference type="ARBA" id="ARBA00022771"/>
    </source>
</evidence>
<gene>
    <name evidence="6" type="ORF">SHERM_13809</name>
</gene>
<dbReference type="Pfam" id="PF04937">
    <property type="entry name" value="DUF659"/>
    <property type="match status" value="1"/>
</dbReference>
<organism evidence="6 7">
    <name type="scientific">Striga hermonthica</name>
    <name type="common">Purple witchweed</name>
    <name type="synonym">Buchnera hermonthica</name>
    <dbReference type="NCBI Taxonomy" id="68872"/>
    <lineage>
        <taxon>Eukaryota</taxon>
        <taxon>Viridiplantae</taxon>
        <taxon>Streptophyta</taxon>
        <taxon>Embryophyta</taxon>
        <taxon>Tracheophyta</taxon>
        <taxon>Spermatophyta</taxon>
        <taxon>Magnoliopsida</taxon>
        <taxon>eudicotyledons</taxon>
        <taxon>Gunneridae</taxon>
        <taxon>Pentapetalae</taxon>
        <taxon>asterids</taxon>
        <taxon>lamiids</taxon>
        <taxon>Lamiales</taxon>
        <taxon>Orobanchaceae</taxon>
        <taxon>Buchnereae</taxon>
        <taxon>Striga</taxon>
    </lineage>
</organism>
<dbReference type="EMBL" id="CACSLK010011299">
    <property type="protein sequence ID" value="CAA0813250.1"/>
    <property type="molecule type" value="Genomic_DNA"/>
</dbReference>
<reference evidence="6" key="1">
    <citation type="submission" date="2019-12" db="EMBL/GenBank/DDBJ databases">
        <authorList>
            <person name="Scholes J."/>
        </authorList>
    </citation>
    <scope>NUCLEOTIDE SEQUENCE</scope>
</reference>
<dbReference type="AlphaFoldDB" id="A0A9N7ML98"/>
<sequence length="433" mass="49111">MEPPSSGQPAAVEKENVLKRKSDDVGWDYGFLVDSTNMNKVKCKLCGHESSGGIYRLKQHIAHVGTTVAKCKDNKPEDKDKCKKSLDGAAMKKREKIVRELNLREDVNVSRVEGGTEEEVTCIGSTKPHNLWPIDKWTRPIDPKSTQAEALKQQKLNKELWKQRTHEVQRYVARWMYAHAIGQFGVGFEPPSHDQLRGGLLAEEYSRTKSLLLERDAEKIKNGCSVLTDAWSDKKRRSIMTLCTNCADGTSFISSKDMSNLSHTSEVIFELVDKAIEEVDPDNVVQVVTDNASNNMGAKKLLFHKRPNIFWTSCAAHTINLVLQGIGSLERFKNTIDQAKAFTIFVYGHTRTLECMRQFTEGKEIIRPGVTRFASAFLTLNNILEKKDELRKMVVHSKWDTLREVKSKKGKDATTTMMNPDFWKAVKMCLKVF</sequence>
<evidence type="ECO:0000256" key="4">
    <source>
        <dbReference type="PROSITE-ProRule" id="PRU00027"/>
    </source>
</evidence>
<dbReference type="OrthoDB" id="2012664at2759"/>
<dbReference type="InterPro" id="IPR012337">
    <property type="entry name" value="RNaseH-like_sf"/>
</dbReference>
<dbReference type="PANTHER" id="PTHR32166">
    <property type="entry name" value="OSJNBA0013A04.12 PROTEIN"/>
    <property type="match status" value="1"/>
</dbReference>
<keyword evidence="2 4" id="KW-0863">Zinc-finger</keyword>
<feature type="domain" description="BED-type" evidence="5">
    <location>
        <begin position="21"/>
        <end position="78"/>
    </location>
</feature>
<evidence type="ECO:0000313" key="7">
    <source>
        <dbReference type="Proteomes" id="UP001153555"/>
    </source>
</evidence>
<evidence type="ECO:0000256" key="3">
    <source>
        <dbReference type="ARBA" id="ARBA00022833"/>
    </source>
</evidence>
<dbReference type="SUPFAM" id="SSF53098">
    <property type="entry name" value="Ribonuclease H-like"/>
    <property type="match status" value="1"/>
</dbReference>
<accession>A0A9N7ML98</accession>
<dbReference type="InterPro" id="IPR003656">
    <property type="entry name" value="Znf_BED"/>
</dbReference>
<keyword evidence="7" id="KW-1185">Reference proteome</keyword>
<keyword evidence="3" id="KW-0862">Zinc</keyword>
<dbReference type="PANTHER" id="PTHR32166:SF74">
    <property type="entry name" value="OS05G0256350 PROTEIN"/>
    <property type="match status" value="1"/>
</dbReference>
<dbReference type="Proteomes" id="UP001153555">
    <property type="component" value="Unassembled WGS sequence"/>
</dbReference>